<evidence type="ECO:0000256" key="2">
    <source>
        <dbReference type="ARBA" id="ARBA00022475"/>
    </source>
</evidence>
<gene>
    <name evidence="11" type="ORF">QS713_04265</name>
</gene>
<feature type="transmembrane region" description="Helical" evidence="9">
    <location>
        <begin position="324"/>
        <end position="345"/>
    </location>
</feature>
<keyword evidence="2" id="KW-1003">Cell membrane</keyword>
<dbReference type="InterPro" id="IPR002656">
    <property type="entry name" value="Acyl_transf_3_dom"/>
</dbReference>
<accession>A0ABU3IA84</accession>
<comment type="subcellular location">
    <subcellularLocation>
        <location evidence="1">Cell membrane</location>
        <topology evidence="1">Multi-pass membrane protein</topology>
    </subcellularLocation>
</comment>
<evidence type="ECO:0000256" key="3">
    <source>
        <dbReference type="ARBA" id="ARBA00022679"/>
    </source>
</evidence>
<protein>
    <submittedName>
        <fullName evidence="11">Acyltransferase family protein</fullName>
        <ecNumber evidence="11">2.3.1.-</ecNumber>
    </submittedName>
</protein>
<dbReference type="SUPFAM" id="SSF52266">
    <property type="entry name" value="SGNH hydrolase"/>
    <property type="match status" value="1"/>
</dbReference>
<keyword evidence="12" id="KW-1185">Reference proteome</keyword>
<evidence type="ECO:0000256" key="7">
    <source>
        <dbReference type="ARBA" id="ARBA00023315"/>
    </source>
</evidence>
<keyword evidence="6 9" id="KW-0472">Membrane</keyword>
<dbReference type="Pfam" id="PF01757">
    <property type="entry name" value="Acyl_transf_3"/>
    <property type="match status" value="1"/>
</dbReference>
<feature type="transmembrane region" description="Helical" evidence="9">
    <location>
        <begin position="252"/>
        <end position="272"/>
    </location>
</feature>
<keyword evidence="3 11" id="KW-0808">Transferase</keyword>
<feature type="transmembrane region" description="Helical" evidence="9">
    <location>
        <begin position="382"/>
        <end position="404"/>
    </location>
</feature>
<feature type="compositionally biased region" description="Basic and acidic residues" evidence="8">
    <location>
        <begin position="460"/>
        <end position="471"/>
    </location>
</feature>
<dbReference type="InterPro" id="IPR036514">
    <property type="entry name" value="SGNH_hydro_sf"/>
</dbReference>
<feature type="region of interest" description="Disordered" evidence="8">
    <location>
        <begin position="415"/>
        <end position="481"/>
    </location>
</feature>
<dbReference type="PANTHER" id="PTHR23028">
    <property type="entry name" value="ACETYLTRANSFERASE"/>
    <property type="match status" value="1"/>
</dbReference>
<organism evidence="11 12">
    <name type="scientific">Gleimia hominis</name>
    <dbReference type="NCBI Taxonomy" id="595468"/>
    <lineage>
        <taxon>Bacteria</taxon>
        <taxon>Bacillati</taxon>
        <taxon>Actinomycetota</taxon>
        <taxon>Actinomycetes</taxon>
        <taxon>Actinomycetales</taxon>
        <taxon>Actinomycetaceae</taxon>
        <taxon>Gleimia</taxon>
    </lineage>
</organism>
<dbReference type="InterPro" id="IPR050879">
    <property type="entry name" value="Acyltransferase_3"/>
</dbReference>
<evidence type="ECO:0000256" key="6">
    <source>
        <dbReference type="ARBA" id="ARBA00023136"/>
    </source>
</evidence>
<evidence type="ECO:0000313" key="12">
    <source>
        <dbReference type="Proteomes" id="UP001247542"/>
    </source>
</evidence>
<name>A0ABU3IA84_9ACTO</name>
<evidence type="ECO:0000256" key="1">
    <source>
        <dbReference type="ARBA" id="ARBA00004651"/>
    </source>
</evidence>
<evidence type="ECO:0000256" key="5">
    <source>
        <dbReference type="ARBA" id="ARBA00022989"/>
    </source>
</evidence>
<dbReference type="EMBL" id="JASXSX010000001">
    <property type="protein sequence ID" value="MDT3767282.1"/>
    <property type="molecule type" value="Genomic_DNA"/>
</dbReference>
<keyword evidence="5 9" id="KW-1133">Transmembrane helix</keyword>
<feature type="transmembrane region" description="Helical" evidence="9">
    <location>
        <begin position="35"/>
        <end position="53"/>
    </location>
</feature>
<evidence type="ECO:0000259" key="10">
    <source>
        <dbReference type="Pfam" id="PF01757"/>
    </source>
</evidence>
<feature type="transmembrane region" description="Helical" evidence="9">
    <location>
        <begin position="229"/>
        <end position="246"/>
    </location>
</feature>
<feature type="transmembrane region" description="Helical" evidence="9">
    <location>
        <begin position="198"/>
        <end position="217"/>
    </location>
</feature>
<evidence type="ECO:0000256" key="4">
    <source>
        <dbReference type="ARBA" id="ARBA00022692"/>
    </source>
</evidence>
<keyword evidence="4 9" id="KW-0812">Transmembrane</keyword>
<feature type="transmembrane region" description="Helical" evidence="9">
    <location>
        <begin position="12"/>
        <end position="29"/>
    </location>
</feature>
<proteinExistence type="predicted"/>
<evidence type="ECO:0000256" key="9">
    <source>
        <dbReference type="SAM" id="Phobius"/>
    </source>
</evidence>
<evidence type="ECO:0000256" key="8">
    <source>
        <dbReference type="SAM" id="MobiDB-lite"/>
    </source>
</evidence>
<dbReference type="Gene3D" id="3.40.50.1110">
    <property type="entry name" value="SGNH hydrolase"/>
    <property type="match status" value="1"/>
</dbReference>
<dbReference type="PANTHER" id="PTHR23028:SF53">
    <property type="entry name" value="ACYL_TRANSF_3 DOMAIN-CONTAINING PROTEIN"/>
    <property type="match status" value="1"/>
</dbReference>
<feature type="domain" description="Acyltransferase 3" evidence="10">
    <location>
        <begin position="7"/>
        <end position="340"/>
    </location>
</feature>
<keyword evidence="7 11" id="KW-0012">Acyltransferase</keyword>
<feature type="transmembrane region" description="Helical" evidence="9">
    <location>
        <begin position="164"/>
        <end position="183"/>
    </location>
</feature>
<evidence type="ECO:0000313" key="11">
    <source>
        <dbReference type="EMBL" id="MDT3767282.1"/>
    </source>
</evidence>
<feature type="compositionally biased region" description="Basic and acidic residues" evidence="8">
    <location>
        <begin position="424"/>
        <end position="433"/>
    </location>
</feature>
<feature type="transmembrane region" description="Helical" evidence="9">
    <location>
        <begin position="293"/>
        <end position="312"/>
    </location>
</feature>
<dbReference type="EC" id="2.3.1.-" evidence="11"/>
<comment type="caution">
    <text evidence="11">The sequence shown here is derived from an EMBL/GenBank/DDBJ whole genome shotgun (WGS) entry which is preliminary data.</text>
</comment>
<dbReference type="Proteomes" id="UP001247542">
    <property type="component" value="Unassembled WGS sequence"/>
</dbReference>
<dbReference type="GO" id="GO:0016746">
    <property type="term" value="F:acyltransferase activity"/>
    <property type="evidence" value="ECO:0007669"/>
    <property type="project" value="UniProtKB-KW"/>
</dbReference>
<feature type="transmembrane region" description="Helical" evidence="9">
    <location>
        <begin position="135"/>
        <end position="157"/>
    </location>
</feature>
<feature type="transmembrane region" description="Helical" evidence="9">
    <location>
        <begin position="74"/>
        <end position="101"/>
    </location>
</feature>
<reference evidence="11 12" key="1">
    <citation type="submission" date="2023-06" db="EMBL/GenBank/DDBJ databases">
        <title>Draft genome sequence of Gleimia hominis type strain CCUG 57540T.</title>
        <authorList>
            <person name="Salva-Serra F."/>
            <person name="Cardew S."/>
            <person name="Jensie Markopoulos S."/>
            <person name="Ohlen M."/>
            <person name="Inganas E."/>
            <person name="Svensson-Stadler L."/>
            <person name="Moore E.R.B."/>
        </authorList>
    </citation>
    <scope>NUCLEOTIDE SEQUENCE [LARGE SCALE GENOMIC DNA]</scope>
    <source>
        <strain evidence="11 12">CCUG 57540</strain>
    </source>
</reference>
<sequence>MKKRRVKGLDGLRTIGAIAVLAYHLSPFAPGGFLGVDVFFVLSGFLITALLVKEHHRSGRINLWSFWLRRIRRLLPASALMAVVTLIVAGTVSMDLLAGILPQFLGVITFSYNWVEIARGASYFDQANPHLWTNVWSLAVEQQFYLLWPAIVLLVILLRRGVRWIVPTLLGALSAGWMAYLISNADDFTRAYQGSDSHAFSLMVGATLALVTANPLGVGRRRYPVARGVGAWLGLIGIVLCCLYIPDSQTWVYPWGTLLACVCSALVIQGVLGPIDERYPAKLLVGLLEWKPVKWFGVRSYGVYLWHWPVWVILSHELPHVDTWIIGCVVVVVSIVAAALSFRFVEEPMRRDGIGHTLRRWLGSSWAFMRPSRGYKPAALDYVKFVTPLVAVIAVVGAVVGFLIGAPEKTSAELAVQKGQQAVHGDETHDGKQGEGPQEGAKPGSGKEGKDPGAGNTDGNKGESADGESKKPGGSGHAPQVVGKNVTVIGDSVTLAAAPALQQALPDVSVDAEVSRAMPAGISLVESLKSEGALRPYVVLSLATNSAVTTEQLDQLYELIGKDHYLVLVTAFGPERTTWIEPSNDVMRSWAAGKDRVQLADWAAAIGAHTENLAGDYVHPDGQGGKYYAEVVKKALTSFK</sequence>